<sequence>MAALVFIMADKQAAPPDWQQITRYVRPSLRAEDLVAQISPHVLGALTACFDHQGSAPRTQLQAITTKLHQQLSLAAQQMGQHLPLQLKVRVITQWDHNIEELLDPAGATPWQLSIEPQKS</sequence>
<protein>
    <submittedName>
        <fullName evidence="1">Uncharacterized protein</fullName>
    </submittedName>
</protein>
<keyword evidence="2" id="KW-1185">Reference proteome</keyword>
<accession>A0ABP9FGZ6</accession>
<proteinExistence type="predicted"/>
<gene>
    <name evidence="1" type="ORF">GCM10023333_41390</name>
</gene>
<organism evidence="1 2">
    <name type="scientific">Ferrimonas pelagia</name>
    <dbReference type="NCBI Taxonomy" id="1177826"/>
    <lineage>
        <taxon>Bacteria</taxon>
        <taxon>Pseudomonadati</taxon>
        <taxon>Pseudomonadota</taxon>
        <taxon>Gammaproteobacteria</taxon>
        <taxon>Alteromonadales</taxon>
        <taxon>Ferrimonadaceae</taxon>
        <taxon>Ferrimonas</taxon>
    </lineage>
</organism>
<dbReference type="Proteomes" id="UP001499988">
    <property type="component" value="Unassembled WGS sequence"/>
</dbReference>
<reference evidence="2" key="1">
    <citation type="journal article" date="2019" name="Int. J. Syst. Evol. Microbiol.">
        <title>The Global Catalogue of Microorganisms (GCM) 10K type strain sequencing project: providing services to taxonomists for standard genome sequencing and annotation.</title>
        <authorList>
            <consortium name="The Broad Institute Genomics Platform"/>
            <consortium name="The Broad Institute Genome Sequencing Center for Infectious Disease"/>
            <person name="Wu L."/>
            <person name="Ma J."/>
        </authorList>
    </citation>
    <scope>NUCLEOTIDE SEQUENCE [LARGE SCALE GENOMIC DNA]</scope>
    <source>
        <strain evidence="2">JCM 18401</strain>
    </source>
</reference>
<comment type="caution">
    <text evidence="1">The sequence shown here is derived from an EMBL/GenBank/DDBJ whole genome shotgun (WGS) entry which is preliminary data.</text>
</comment>
<evidence type="ECO:0000313" key="1">
    <source>
        <dbReference type="EMBL" id="GAA4902973.1"/>
    </source>
</evidence>
<dbReference type="EMBL" id="BAABJZ010000106">
    <property type="protein sequence ID" value="GAA4902973.1"/>
    <property type="molecule type" value="Genomic_DNA"/>
</dbReference>
<name>A0ABP9FGZ6_9GAMM</name>
<evidence type="ECO:0000313" key="2">
    <source>
        <dbReference type="Proteomes" id="UP001499988"/>
    </source>
</evidence>